<dbReference type="Pfam" id="PF03323">
    <property type="entry name" value="GerA"/>
    <property type="match status" value="1"/>
</dbReference>
<dbReference type="RefSeq" id="WP_066239805.1">
    <property type="nucleotide sequence ID" value="NZ_LRFC01000012.1"/>
</dbReference>
<keyword evidence="3" id="KW-0812">Transmembrane</keyword>
<name>A0A163RM00_9BACL</name>
<dbReference type="EMBL" id="LRFC01000012">
    <property type="protein sequence ID" value="KZE67145.1"/>
    <property type="molecule type" value="Genomic_DNA"/>
</dbReference>
<dbReference type="InterPro" id="IPR050768">
    <property type="entry name" value="UPF0353/GerABKA_families"/>
</dbReference>
<protein>
    <recommendedName>
        <fullName evidence="6">Spore germination protein</fullName>
    </recommendedName>
</protein>
<keyword evidence="3" id="KW-1133">Transmembrane helix</keyword>
<accession>A0A163RM00</accession>
<evidence type="ECO:0000256" key="3">
    <source>
        <dbReference type="SAM" id="Phobius"/>
    </source>
</evidence>
<comment type="caution">
    <text evidence="4">The sequence shown here is derived from an EMBL/GenBank/DDBJ whole genome shotgun (WGS) entry which is preliminary data.</text>
</comment>
<dbReference type="OrthoDB" id="9772630at2"/>
<dbReference type="PANTHER" id="PTHR22550">
    <property type="entry name" value="SPORE GERMINATION PROTEIN"/>
    <property type="match status" value="1"/>
</dbReference>
<dbReference type="PIRSF" id="PIRSF005690">
    <property type="entry name" value="GerBA"/>
    <property type="match status" value="1"/>
</dbReference>
<sequence length="491" mass="54629">MKFIHRNENNKTNELLNWFRHSTDVVVKNDLIAEKTNSVYTLLFCKGLINVQLLEDRLLPFLNNVIREDTTAIYPSLKSLYVVHEISIEPANKRKIEQSLFSGQVLLTNSENPRVYAINLADTPKRTPEESNTEISIRGARDGFIEDLETNFALIRKRLKTASLNSKSFNIGRRSQTAVSLLFIEDIIDPDLVARVEQRLSRIDIDALVSSSELEEELSDSTFSIFPLIDNTGRPDFAVQSLIQGRFVIIVDGSPTVLIGPASLAITLKSPEDAHASFYMVSFERVLRVTGLFTTISLPGLWVALTTFHPDQLPYPLLATLTLSRTGLPLSLPLEMIIMVVLFELFKEAGARLPRAVGQTVAVLGGLIVGDAAIRAGLTSPTTLVVVAITMIASYTFVNQSLSGNLLFLRIFNLIMCAAFGLFGYFISVLSIFLLVGSLRSFDYPYLGSFASPNATDTIKTFLKAPFNLMKKRSSYLYPKDSTRQGDRNEN</sequence>
<reference evidence="5" key="1">
    <citation type="submission" date="2016-01" db="EMBL/GenBank/DDBJ databases">
        <title>Draft genome of Chromobacterium sp. F49.</title>
        <authorList>
            <person name="Hong K.W."/>
        </authorList>
    </citation>
    <scope>NUCLEOTIDE SEQUENCE [LARGE SCALE GENOMIC DNA]</scope>
    <source>
        <strain evidence="5">P7IIIA</strain>
    </source>
</reference>
<evidence type="ECO:0000256" key="2">
    <source>
        <dbReference type="ARBA" id="ARBA00023136"/>
    </source>
</evidence>
<gene>
    <name evidence="4" type="ORF">AWM68_04620</name>
</gene>
<dbReference type="GO" id="GO:0009847">
    <property type="term" value="P:spore germination"/>
    <property type="evidence" value="ECO:0007669"/>
    <property type="project" value="UniProtKB-UniRule"/>
</dbReference>
<feature type="transmembrane region" description="Helical" evidence="3">
    <location>
        <begin position="328"/>
        <end position="346"/>
    </location>
</feature>
<keyword evidence="2 3" id="KW-0472">Membrane</keyword>
<dbReference type="AlphaFoldDB" id="A0A163RM00"/>
<evidence type="ECO:0000313" key="5">
    <source>
        <dbReference type="Proteomes" id="UP000076567"/>
    </source>
</evidence>
<evidence type="ECO:0000313" key="4">
    <source>
        <dbReference type="EMBL" id="KZE67145.1"/>
    </source>
</evidence>
<dbReference type="GO" id="GO:0005886">
    <property type="term" value="C:plasma membrane"/>
    <property type="evidence" value="ECO:0007669"/>
    <property type="project" value="UniProtKB-SubCell"/>
</dbReference>
<organism evidence="4 5">
    <name type="scientific">Fictibacillus phosphorivorans</name>
    <dbReference type="NCBI Taxonomy" id="1221500"/>
    <lineage>
        <taxon>Bacteria</taxon>
        <taxon>Bacillati</taxon>
        <taxon>Bacillota</taxon>
        <taxon>Bacilli</taxon>
        <taxon>Bacillales</taxon>
        <taxon>Fictibacillaceae</taxon>
        <taxon>Fictibacillus</taxon>
    </lineage>
</organism>
<feature type="transmembrane region" description="Helical" evidence="3">
    <location>
        <begin position="286"/>
        <end position="308"/>
    </location>
</feature>
<proteinExistence type="inferred from homology"/>
<dbReference type="Proteomes" id="UP000076567">
    <property type="component" value="Unassembled WGS sequence"/>
</dbReference>
<evidence type="ECO:0000256" key="1">
    <source>
        <dbReference type="ARBA" id="ARBA00005278"/>
    </source>
</evidence>
<keyword evidence="5" id="KW-1185">Reference proteome</keyword>
<evidence type="ECO:0008006" key="6">
    <source>
        <dbReference type="Google" id="ProtNLM"/>
    </source>
</evidence>
<comment type="similarity">
    <text evidence="1">Belongs to the GerABKA family.</text>
</comment>
<feature type="transmembrane region" description="Helical" evidence="3">
    <location>
        <begin position="411"/>
        <end position="436"/>
    </location>
</feature>
<dbReference type="InterPro" id="IPR004995">
    <property type="entry name" value="Spore_Ger"/>
</dbReference>
<dbReference type="PANTHER" id="PTHR22550:SF5">
    <property type="entry name" value="LEUCINE ZIPPER PROTEIN 4"/>
    <property type="match status" value="1"/>
</dbReference>
<feature type="transmembrane region" description="Helical" evidence="3">
    <location>
        <begin position="380"/>
        <end position="399"/>
    </location>
</feature>